<evidence type="ECO:0000313" key="3">
    <source>
        <dbReference type="Proteomes" id="UP000663860"/>
    </source>
</evidence>
<evidence type="ECO:0000313" key="2">
    <source>
        <dbReference type="EMBL" id="CAF4178778.1"/>
    </source>
</evidence>
<gene>
    <name evidence="1" type="ORF">IZO911_LOCUS6989</name>
    <name evidence="2" type="ORF">KXQ929_LOCUS38823</name>
</gene>
<protein>
    <submittedName>
        <fullName evidence="1">Uncharacterized protein</fullName>
    </submittedName>
</protein>
<accession>A0A813SZX8</accession>
<dbReference type="EMBL" id="CAJNOE010000044">
    <property type="protein sequence ID" value="CAF0802102.1"/>
    <property type="molecule type" value="Genomic_DNA"/>
</dbReference>
<name>A0A813SZX8_9BILA</name>
<dbReference type="Proteomes" id="UP000663868">
    <property type="component" value="Unassembled WGS sequence"/>
</dbReference>
<proteinExistence type="predicted"/>
<dbReference type="AlphaFoldDB" id="A0A813SZX8"/>
<organism evidence="1 3">
    <name type="scientific">Adineta steineri</name>
    <dbReference type="NCBI Taxonomy" id="433720"/>
    <lineage>
        <taxon>Eukaryota</taxon>
        <taxon>Metazoa</taxon>
        <taxon>Spiralia</taxon>
        <taxon>Gnathifera</taxon>
        <taxon>Rotifera</taxon>
        <taxon>Eurotatoria</taxon>
        <taxon>Bdelloidea</taxon>
        <taxon>Adinetida</taxon>
        <taxon>Adinetidae</taxon>
        <taxon>Adineta</taxon>
    </lineage>
</organism>
<dbReference type="EMBL" id="CAJOBB010007121">
    <property type="protein sequence ID" value="CAF4178778.1"/>
    <property type="molecule type" value="Genomic_DNA"/>
</dbReference>
<dbReference type="Proteomes" id="UP000663860">
    <property type="component" value="Unassembled WGS sequence"/>
</dbReference>
<reference evidence="1" key="1">
    <citation type="submission" date="2021-02" db="EMBL/GenBank/DDBJ databases">
        <authorList>
            <person name="Nowell W R."/>
        </authorList>
    </citation>
    <scope>NUCLEOTIDE SEQUENCE</scope>
</reference>
<sequence>MLNRNPSCIEDLANELWLDMFDYLDWINLYSAFYGINKRINQLLEYTLLMFYNIAKYFRSFPSLISLVIDANSDDYDRYTNQHCPFLQYLHLPGHTFDKPLPINEHIMIHENTLFNPLSSDDAISCPAILGLE</sequence>
<comment type="caution">
    <text evidence="1">The sequence shown here is derived from an EMBL/GenBank/DDBJ whole genome shotgun (WGS) entry which is preliminary data.</text>
</comment>
<evidence type="ECO:0000313" key="1">
    <source>
        <dbReference type="EMBL" id="CAF0802102.1"/>
    </source>
</evidence>